<dbReference type="EMBL" id="JAAWVN010013184">
    <property type="protein sequence ID" value="MBN3291572.1"/>
    <property type="molecule type" value="Genomic_DNA"/>
</dbReference>
<feature type="domain" description="BMERB" evidence="2">
    <location>
        <begin position="1"/>
        <end position="109"/>
    </location>
</feature>
<dbReference type="InterPro" id="IPR022735">
    <property type="entry name" value="bMERB_dom"/>
</dbReference>
<dbReference type="InterPro" id="IPR050540">
    <property type="entry name" value="F-actin_Monoox_Mical"/>
</dbReference>
<feature type="non-terminal residue" evidence="3">
    <location>
        <position position="1"/>
    </location>
</feature>
<feature type="non-terminal residue" evidence="3">
    <location>
        <position position="121"/>
    </location>
</feature>
<reference evidence="3" key="1">
    <citation type="journal article" date="2021" name="Cell">
        <title>Tracing the genetic footprints of vertebrate landing in non-teleost ray-finned fishes.</title>
        <authorList>
            <person name="Bi X."/>
            <person name="Wang K."/>
            <person name="Yang L."/>
            <person name="Pan H."/>
            <person name="Jiang H."/>
            <person name="Wei Q."/>
            <person name="Fang M."/>
            <person name="Yu H."/>
            <person name="Zhu C."/>
            <person name="Cai Y."/>
            <person name="He Y."/>
            <person name="Gan X."/>
            <person name="Zeng H."/>
            <person name="Yu D."/>
            <person name="Zhu Y."/>
            <person name="Jiang H."/>
            <person name="Qiu Q."/>
            <person name="Yang H."/>
            <person name="Zhang Y.E."/>
            <person name="Wang W."/>
            <person name="Zhu M."/>
            <person name="He S."/>
            <person name="Zhang G."/>
        </authorList>
    </citation>
    <scope>NUCLEOTIDE SEQUENCE</scope>
    <source>
        <strain evidence="3">Bchr_001</strain>
    </source>
</reference>
<keyword evidence="4" id="KW-1185">Reference proteome</keyword>
<feature type="region of interest" description="Disordered" evidence="1">
    <location>
        <begin position="1"/>
        <end position="22"/>
    </location>
</feature>
<dbReference type="Pfam" id="PF12130">
    <property type="entry name" value="bMERB_dom"/>
    <property type="match status" value="1"/>
</dbReference>
<evidence type="ECO:0000259" key="2">
    <source>
        <dbReference type="PROSITE" id="PS51848"/>
    </source>
</evidence>
<organism evidence="3 4">
    <name type="scientific">Polypterus senegalus</name>
    <name type="common">Senegal bichir</name>
    <dbReference type="NCBI Taxonomy" id="55291"/>
    <lineage>
        <taxon>Eukaryota</taxon>
        <taxon>Metazoa</taxon>
        <taxon>Chordata</taxon>
        <taxon>Craniata</taxon>
        <taxon>Vertebrata</taxon>
        <taxon>Euteleostomi</taxon>
        <taxon>Actinopterygii</taxon>
        <taxon>Polypteriformes</taxon>
        <taxon>Polypteridae</taxon>
        <taxon>Polypterus</taxon>
    </lineage>
</organism>
<protein>
    <submittedName>
        <fullName evidence="3">MCA3A oxidase</fullName>
    </submittedName>
</protein>
<name>A0ABS2YYE9_POLSE</name>
<evidence type="ECO:0000313" key="4">
    <source>
        <dbReference type="Proteomes" id="UP001166052"/>
    </source>
</evidence>
<sequence length="121" mass="14154">MNRTGTSACLKEKEGQTGEQVNDWMEERPGRECQSCAQELELEDRQSRLQQILRERMSTDDSEKTEQDCAEEEKILNQILAVVEERNDLVAILDEQRLLEKAEDEDLECILLTRGYQFNWS</sequence>
<evidence type="ECO:0000256" key="1">
    <source>
        <dbReference type="SAM" id="MobiDB-lite"/>
    </source>
</evidence>
<accession>A0ABS2YYE9</accession>
<comment type="caution">
    <text evidence="3">The sequence shown here is derived from an EMBL/GenBank/DDBJ whole genome shotgun (WGS) entry which is preliminary data.</text>
</comment>
<proteinExistence type="predicted"/>
<gene>
    <name evidence="3" type="primary">Mical3a_1</name>
    <name evidence="3" type="ORF">GTO92_0015745</name>
</gene>
<dbReference type="PANTHER" id="PTHR23167:SF54">
    <property type="entry name" value="[F-ACTIN]-MONOOXYGENASE MICAL"/>
    <property type="match status" value="1"/>
</dbReference>
<dbReference type="SMART" id="SM01203">
    <property type="entry name" value="DUF3585"/>
    <property type="match status" value="1"/>
</dbReference>
<dbReference type="PANTHER" id="PTHR23167">
    <property type="entry name" value="CALPONIN HOMOLOGY DOMAIN-CONTAINING PROTEIN DDB_G0272472-RELATED"/>
    <property type="match status" value="1"/>
</dbReference>
<dbReference type="Proteomes" id="UP001166052">
    <property type="component" value="Unassembled WGS sequence"/>
</dbReference>
<dbReference type="PROSITE" id="PS51848">
    <property type="entry name" value="BMERB"/>
    <property type="match status" value="1"/>
</dbReference>
<evidence type="ECO:0000313" key="3">
    <source>
        <dbReference type="EMBL" id="MBN3291572.1"/>
    </source>
</evidence>